<gene>
    <name evidence="3" type="ORF">D9619_006052</name>
</gene>
<comment type="caution">
    <text evidence="3">The sequence shown here is derived from an EMBL/GenBank/DDBJ whole genome shotgun (WGS) entry which is preliminary data.</text>
</comment>
<protein>
    <recommendedName>
        <fullName evidence="2">DUF6593 domain-containing protein</fullName>
    </recommendedName>
</protein>
<keyword evidence="4" id="KW-1185">Reference proteome</keyword>
<dbReference type="Proteomes" id="UP000567179">
    <property type="component" value="Unassembled WGS sequence"/>
</dbReference>
<evidence type="ECO:0000313" key="3">
    <source>
        <dbReference type="EMBL" id="KAF5331151.1"/>
    </source>
</evidence>
<accession>A0A8H5FBW3</accession>
<proteinExistence type="predicted"/>
<evidence type="ECO:0000259" key="2">
    <source>
        <dbReference type="Pfam" id="PF20236"/>
    </source>
</evidence>
<dbReference type="InterPro" id="IPR046528">
    <property type="entry name" value="DUF6593"/>
</dbReference>
<reference evidence="3 4" key="1">
    <citation type="journal article" date="2020" name="ISME J.">
        <title>Uncovering the hidden diversity of litter-decomposition mechanisms in mushroom-forming fungi.</title>
        <authorList>
            <person name="Floudas D."/>
            <person name="Bentzer J."/>
            <person name="Ahren D."/>
            <person name="Johansson T."/>
            <person name="Persson P."/>
            <person name="Tunlid A."/>
        </authorList>
    </citation>
    <scope>NUCLEOTIDE SEQUENCE [LARGE SCALE GENOMIC DNA]</scope>
    <source>
        <strain evidence="3 4">CBS 101986</strain>
    </source>
</reference>
<organism evidence="3 4">
    <name type="scientific">Psilocybe cf. subviscida</name>
    <dbReference type="NCBI Taxonomy" id="2480587"/>
    <lineage>
        <taxon>Eukaryota</taxon>
        <taxon>Fungi</taxon>
        <taxon>Dikarya</taxon>
        <taxon>Basidiomycota</taxon>
        <taxon>Agaricomycotina</taxon>
        <taxon>Agaricomycetes</taxon>
        <taxon>Agaricomycetidae</taxon>
        <taxon>Agaricales</taxon>
        <taxon>Agaricineae</taxon>
        <taxon>Strophariaceae</taxon>
        <taxon>Psilocybe</taxon>
    </lineage>
</organism>
<sequence length="219" mass="24059">MELYLISTNPQNTSLLSANGVVHYLVETSRSSSGTRLTSILRPAASPEDSVIAEIEWRNSNSATVIRSPMLVVANDPDKTNPKSGEGLGAGIKLMRYMYRRNRFSSVRYFIADDKAEYRWKIIKGRGCILSSTGGAQIASSNYTLVTEGVFAGEKKQNLLIQPSSVDIDLIILTFIIMECRRRERDGYGLQQPVRDEEPHGDGGESGEAAVEGDVIGEL</sequence>
<feature type="region of interest" description="Disordered" evidence="1">
    <location>
        <begin position="188"/>
        <end position="219"/>
    </location>
</feature>
<evidence type="ECO:0000256" key="1">
    <source>
        <dbReference type="SAM" id="MobiDB-lite"/>
    </source>
</evidence>
<dbReference type="Pfam" id="PF20236">
    <property type="entry name" value="DUF6593"/>
    <property type="match status" value="1"/>
</dbReference>
<evidence type="ECO:0000313" key="4">
    <source>
        <dbReference type="Proteomes" id="UP000567179"/>
    </source>
</evidence>
<name>A0A8H5FBW3_9AGAR</name>
<feature type="compositionally biased region" description="Basic and acidic residues" evidence="1">
    <location>
        <begin position="194"/>
        <end position="203"/>
    </location>
</feature>
<dbReference type="EMBL" id="JAACJJ010000001">
    <property type="protein sequence ID" value="KAF5331151.1"/>
    <property type="molecule type" value="Genomic_DNA"/>
</dbReference>
<dbReference type="OrthoDB" id="2798132at2759"/>
<feature type="domain" description="DUF6593" evidence="2">
    <location>
        <begin position="9"/>
        <end position="184"/>
    </location>
</feature>
<dbReference type="AlphaFoldDB" id="A0A8H5FBW3"/>